<keyword evidence="1" id="KW-0812">Transmembrane</keyword>
<comment type="caution">
    <text evidence="2">The sequence shown here is derived from an EMBL/GenBank/DDBJ whole genome shotgun (WGS) entry which is preliminary data.</text>
</comment>
<evidence type="ECO:0000313" key="2">
    <source>
        <dbReference type="EMBL" id="TGE24734.1"/>
    </source>
</evidence>
<dbReference type="RefSeq" id="WP_135462316.1">
    <property type="nucleotide sequence ID" value="NZ_SRLC01000001.1"/>
</dbReference>
<proteinExistence type="predicted"/>
<evidence type="ECO:0000313" key="3">
    <source>
        <dbReference type="Proteomes" id="UP000297549"/>
    </source>
</evidence>
<reference evidence="2 3" key="1">
    <citation type="submission" date="2019-04" db="EMBL/GenBank/DDBJ databases">
        <authorList>
            <person name="Feng G."/>
            <person name="Zhang J."/>
            <person name="Zhu H."/>
        </authorList>
    </citation>
    <scope>NUCLEOTIDE SEQUENCE [LARGE SCALE GENOMIC DNA]</scope>
    <source>
        <strain evidence="2 3">JCM 31653</strain>
    </source>
</reference>
<gene>
    <name evidence="2" type="ORF">E5K00_05860</name>
</gene>
<sequence>MPTPIDDLSRRQLRRDELLKILVLLLGTLFFAVWFKPEYLLFAEPVHTPARILKVTDFSVDYEFYDSLADQTLTFRHDLSPQQAEHLRTYPRLEVVYAASNSDILVVPSLKRPLPVWLFASVHLACVIALSLSIRDWWRLRRTR</sequence>
<dbReference type="Proteomes" id="UP000297549">
    <property type="component" value="Unassembled WGS sequence"/>
</dbReference>
<accession>A0A4Z0Q548</accession>
<dbReference type="AlphaFoldDB" id="A0A4Z0Q548"/>
<keyword evidence="1" id="KW-1133">Transmembrane helix</keyword>
<feature type="transmembrane region" description="Helical" evidence="1">
    <location>
        <begin position="114"/>
        <end position="134"/>
    </location>
</feature>
<dbReference type="OrthoDB" id="884849at2"/>
<dbReference type="EMBL" id="SRLC01000001">
    <property type="protein sequence ID" value="TGE24734.1"/>
    <property type="molecule type" value="Genomic_DNA"/>
</dbReference>
<keyword evidence="3" id="KW-1185">Reference proteome</keyword>
<keyword evidence="1" id="KW-0472">Membrane</keyword>
<evidence type="ECO:0000256" key="1">
    <source>
        <dbReference type="SAM" id="Phobius"/>
    </source>
</evidence>
<name>A0A4Z0Q548_9BACT</name>
<organism evidence="2 3">
    <name type="scientific">Hymenobacter aquaticus</name>
    <dbReference type="NCBI Taxonomy" id="1867101"/>
    <lineage>
        <taxon>Bacteria</taxon>
        <taxon>Pseudomonadati</taxon>
        <taxon>Bacteroidota</taxon>
        <taxon>Cytophagia</taxon>
        <taxon>Cytophagales</taxon>
        <taxon>Hymenobacteraceae</taxon>
        <taxon>Hymenobacter</taxon>
    </lineage>
</organism>
<protein>
    <submittedName>
        <fullName evidence="2">Uncharacterized protein</fullName>
    </submittedName>
</protein>
<feature type="transmembrane region" description="Helical" evidence="1">
    <location>
        <begin position="18"/>
        <end position="35"/>
    </location>
</feature>